<name>A0A195BVC5_9HYME</name>
<dbReference type="AlphaFoldDB" id="A0A195BVC5"/>
<organism evidence="2 3">
    <name type="scientific">Atta colombica</name>
    <dbReference type="NCBI Taxonomy" id="520822"/>
    <lineage>
        <taxon>Eukaryota</taxon>
        <taxon>Metazoa</taxon>
        <taxon>Ecdysozoa</taxon>
        <taxon>Arthropoda</taxon>
        <taxon>Hexapoda</taxon>
        <taxon>Insecta</taxon>
        <taxon>Pterygota</taxon>
        <taxon>Neoptera</taxon>
        <taxon>Endopterygota</taxon>
        <taxon>Hymenoptera</taxon>
        <taxon>Apocrita</taxon>
        <taxon>Aculeata</taxon>
        <taxon>Formicoidea</taxon>
        <taxon>Formicidae</taxon>
        <taxon>Myrmicinae</taxon>
        <taxon>Atta</taxon>
    </lineage>
</organism>
<gene>
    <name evidence="2" type="ORF">ALC53_00988</name>
</gene>
<dbReference type="STRING" id="520822.A0A195BVC5"/>
<dbReference type="EMBL" id="KQ976401">
    <property type="protein sequence ID" value="KYM92532.1"/>
    <property type="molecule type" value="Genomic_DNA"/>
</dbReference>
<evidence type="ECO:0000256" key="1">
    <source>
        <dbReference type="SAM" id="SignalP"/>
    </source>
</evidence>
<sequence>MLMLPSKWVIYILLVINCAGARWSRVSRQAGYSYRRPNVPFSLPTERGSQQGYPSSQPSGLSNFPIIGGIIKLSGPAGGSSFATASSSASASASSGTFIGQAVSYPSTLGYPSIRIFLSKDIVNSITGKRMVGDFLFSKKLQINVRLNYEMRHVGSVGGGRQPDVVGAGDWPLSQITVTGPGTTWTARAHVRPGDCVDR</sequence>
<feature type="signal peptide" evidence="1">
    <location>
        <begin position="1"/>
        <end position="21"/>
    </location>
</feature>
<dbReference type="Proteomes" id="UP000078540">
    <property type="component" value="Unassembled WGS sequence"/>
</dbReference>
<evidence type="ECO:0000313" key="3">
    <source>
        <dbReference type="Proteomes" id="UP000078540"/>
    </source>
</evidence>
<protein>
    <submittedName>
        <fullName evidence="2">Uncharacterized protein</fullName>
    </submittedName>
</protein>
<feature type="chain" id="PRO_5008269697" evidence="1">
    <location>
        <begin position="22"/>
        <end position="199"/>
    </location>
</feature>
<accession>A0A195BVC5</accession>
<proteinExistence type="predicted"/>
<evidence type="ECO:0000313" key="2">
    <source>
        <dbReference type="EMBL" id="KYM92532.1"/>
    </source>
</evidence>
<keyword evidence="1" id="KW-0732">Signal</keyword>
<keyword evidence="3" id="KW-1185">Reference proteome</keyword>
<reference evidence="2 3" key="1">
    <citation type="submission" date="2015-09" db="EMBL/GenBank/DDBJ databases">
        <title>Atta colombica WGS genome.</title>
        <authorList>
            <person name="Nygaard S."/>
            <person name="Hu H."/>
            <person name="Boomsma J."/>
            <person name="Zhang G."/>
        </authorList>
    </citation>
    <scope>NUCLEOTIDE SEQUENCE [LARGE SCALE GENOMIC DNA]</scope>
    <source>
        <strain evidence="2">Treedump-2</strain>
        <tissue evidence="2">Whole body</tissue>
    </source>
</reference>